<keyword evidence="2" id="KW-0812">Transmembrane</keyword>
<sequence>MIATPSLAPGRNGPAQNSRRPASTRSSAQLAGLIMWLPRLEGLPDHSELPRGCYHHPVVILSEQSSSPAGRVVILILTSFGETDILDKFPGRSERDRRLRMAYLPIHPTAPHPDTGAQLFLEGQAKLRCNTYANTRDQHTVPLDILRPYDRKATNETRYAVTRDSYHQLVRQAHFVPLPVIDILPPKEHQNSIDAATTGTSRDSTTAATHHITRPGPVASELMRPLRQPPTSTSTYGTIAAASRAPAPSSVPLPPSRYVHGSWGTQRAATLGHANIKTSEYWPLIHGFNYNYTPVPQHEPTRQTAAAAAAAPYYRTPSTLPLYHQPRHASAAAVTAASTERNNGVDSSGGNDSTGLGTLGEIVGFGIVVLGLWWVCTMYR</sequence>
<reference evidence="3" key="1">
    <citation type="journal article" date="2023" name="Mol. Phylogenet. Evol.">
        <title>Genome-scale phylogeny and comparative genomics of the fungal order Sordariales.</title>
        <authorList>
            <person name="Hensen N."/>
            <person name="Bonometti L."/>
            <person name="Westerberg I."/>
            <person name="Brannstrom I.O."/>
            <person name="Guillou S."/>
            <person name="Cros-Aarteil S."/>
            <person name="Calhoun S."/>
            <person name="Haridas S."/>
            <person name="Kuo A."/>
            <person name="Mondo S."/>
            <person name="Pangilinan J."/>
            <person name="Riley R."/>
            <person name="LaButti K."/>
            <person name="Andreopoulos B."/>
            <person name="Lipzen A."/>
            <person name="Chen C."/>
            <person name="Yan M."/>
            <person name="Daum C."/>
            <person name="Ng V."/>
            <person name="Clum A."/>
            <person name="Steindorff A."/>
            <person name="Ohm R.A."/>
            <person name="Martin F."/>
            <person name="Silar P."/>
            <person name="Natvig D.O."/>
            <person name="Lalanne C."/>
            <person name="Gautier V."/>
            <person name="Ament-Velasquez S.L."/>
            <person name="Kruys A."/>
            <person name="Hutchinson M.I."/>
            <person name="Powell A.J."/>
            <person name="Barry K."/>
            <person name="Miller A.N."/>
            <person name="Grigoriev I.V."/>
            <person name="Debuchy R."/>
            <person name="Gladieux P."/>
            <person name="Hiltunen Thoren M."/>
            <person name="Johannesson H."/>
        </authorList>
    </citation>
    <scope>NUCLEOTIDE SEQUENCE</scope>
    <source>
        <strain evidence="3">CBS 757.83</strain>
    </source>
</reference>
<reference evidence="3" key="2">
    <citation type="submission" date="2023-05" db="EMBL/GenBank/DDBJ databases">
        <authorList>
            <consortium name="Lawrence Berkeley National Laboratory"/>
            <person name="Steindorff A."/>
            <person name="Hensen N."/>
            <person name="Bonometti L."/>
            <person name="Westerberg I."/>
            <person name="Brannstrom I.O."/>
            <person name="Guillou S."/>
            <person name="Cros-Aarteil S."/>
            <person name="Calhoun S."/>
            <person name="Haridas S."/>
            <person name="Kuo A."/>
            <person name="Mondo S."/>
            <person name="Pangilinan J."/>
            <person name="Riley R."/>
            <person name="Labutti K."/>
            <person name="Andreopoulos B."/>
            <person name="Lipzen A."/>
            <person name="Chen C."/>
            <person name="Yanf M."/>
            <person name="Daum C."/>
            <person name="Ng V."/>
            <person name="Clum A."/>
            <person name="Ohm R."/>
            <person name="Martin F."/>
            <person name="Silar P."/>
            <person name="Natvig D."/>
            <person name="Lalanne C."/>
            <person name="Gautier V."/>
            <person name="Ament-Velasquez S.L."/>
            <person name="Kruys A."/>
            <person name="Hutchinson M.I."/>
            <person name="Powell A.J."/>
            <person name="Barry K."/>
            <person name="Miller A.N."/>
            <person name="Grigoriev I.V."/>
            <person name="Debuchy R."/>
            <person name="Gladieux P."/>
            <person name="Thoren M.H."/>
            <person name="Johannesson H."/>
        </authorList>
    </citation>
    <scope>NUCLEOTIDE SEQUENCE</scope>
    <source>
        <strain evidence="3">CBS 757.83</strain>
    </source>
</reference>
<organism evidence="3 4">
    <name type="scientific">Parathielavia hyrcaniae</name>
    <dbReference type="NCBI Taxonomy" id="113614"/>
    <lineage>
        <taxon>Eukaryota</taxon>
        <taxon>Fungi</taxon>
        <taxon>Dikarya</taxon>
        <taxon>Ascomycota</taxon>
        <taxon>Pezizomycotina</taxon>
        <taxon>Sordariomycetes</taxon>
        <taxon>Sordariomycetidae</taxon>
        <taxon>Sordariales</taxon>
        <taxon>Chaetomiaceae</taxon>
        <taxon>Parathielavia</taxon>
    </lineage>
</organism>
<evidence type="ECO:0000313" key="3">
    <source>
        <dbReference type="EMBL" id="KAK4097463.1"/>
    </source>
</evidence>
<feature type="compositionally biased region" description="Polar residues" evidence="1">
    <location>
        <begin position="14"/>
        <end position="24"/>
    </location>
</feature>
<comment type="caution">
    <text evidence="3">The sequence shown here is derived from an EMBL/GenBank/DDBJ whole genome shotgun (WGS) entry which is preliminary data.</text>
</comment>
<keyword evidence="2" id="KW-1133">Transmembrane helix</keyword>
<gene>
    <name evidence="3" type="ORF">N658DRAFT_289369</name>
</gene>
<feature type="region of interest" description="Disordered" evidence="1">
    <location>
        <begin position="191"/>
        <end position="235"/>
    </location>
</feature>
<keyword evidence="2" id="KW-0472">Membrane</keyword>
<feature type="transmembrane region" description="Helical" evidence="2">
    <location>
        <begin position="356"/>
        <end position="376"/>
    </location>
</feature>
<dbReference type="AlphaFoldDB" id="A0AAN6PTF3"/>
<proteinExistence type="predicted"/>
<evidence type="ECO:0000313" key="4">
    <source>
        <dbReference type="Proteomes" id="UP001305647"/>
    </source>
</evidence>
<feature type="compositionally biased region" description="Polar residues" evidence="1">
    <location>
        <begin position="192"/>
        <end position="208"/>
    </location>
</feature>
<feature type="compositionally biased region" description="Polar residues" evidence="1">
    <location>
        <begin position="340"/>
        <end position="351"/>
    </location>
</feature>
<keyword evidence="4" id="KW-1185">Reference proteome</keyword>
<dbReference type="Proteomes" id="UP001305647">
    <property type="component" value="Unassembled WGS sequence"/>
</dbReference>
<dbReference type="PANTHER" id="PTHR37048:SF2">
    <property type="entry name" value="QUESTIONABLE PROTEIN"/>
    <property type="match status" value="1"/>
</dbReference>
<dbReference type="EMBL" id="MU863674">
    <property type="protein sequence ID" value="KAK4097463.1"/>
    <property type="molecule type" value="Genomic_DNA"/>
</dbReference>
<dbReference type="PANTHER" id="PTHR37048">
    <property type="entry name" value="QUESTIONABLE PROTEIN"/>
    <property type="match status" value="1"/>
</dbReference>
<accession>A0AAN6PTF3</accession>
<protein>
    <submittedName>
        <fullName evidence="3">Uncharacterized protein</fullName>
    </submittedName>
</protein>
<feature type="region of interest" description="Disordered" evidence="1">
    <location>
        <begin position="1"/>
        <end position="24"/>
    </location>
</feature>
<name>A0AAN6PTF3_9PEZI</name>
<evidence type="ECO:0000256" key="2">
    <source>
        <dbReference type="SAM" id="Phobius"/>
    </source>
</evidence>
<feature type="region of interest" description="Disordered" evidence="1">
    <location>
        <begin position="331"/>
        <end position="351"/>
    </location>
</feature>
<evidence type="ECO:0000256" key="1">
    <source>
        <dbReference type="SAM" id="MobiDB-lite"/>
    </source>
</evidence>